<evidence type="ECO:0000256" key="1">
    <source>
        <dbReference type="SAM" id="Phobius"/>
    </source>
</evidence>
<keyword evidence="1" id="KW-0812">Transmembrane</keyword>
<accession>A0A481YTS6</accession>
<reference evidence="2" key="1">
    <citation type="journal article" date="2019" name="MBio">
        <title>Virus Genomes from Deep Sea Sediments Expand the Ocean Megavirome and Support Independent Origins of Viral Gigantism.</title>
        <authorList>
            <person name="Backstrom D."/>
            <person name="Yutin N."/>
            <person name="Jorgensen S.L."/>
            <person name="Dharamshi J."/>
            <person name="Homa F."/>
            <person name="Zaremba-Niedwiedzka K."/>
            <person name="Spang A."/>
            <person name="Wolf Y.I."/>
            <person name="Koonin E.V."/>
            <person name="Ettema T.J."/>
        </authorList>
    </citation>
    <scope>NUCLEOTIDE SEQUENCE</scope>
</reference>
<sequence>MKANWKDILIGVLVAYVVVDLLMVSVMKTKHPSCLRTMMKLYSDQNGLIVIAIGVLVGGAAWYFSSLNKERFEVGKIQPENPE</sequence>
<proteinExistence type="predicted"/>
<evidence type="ECO:0000313" key="2">
    <source>
        <dbReference type="EMBL" id="QBK86337.1"/>
    </source>
</evidence>
<protein>
    <submittedName>
        <fullName evidence="2">Uncharacterized protein</fullName>
    </submittedName>
</protein>
<dbReference type="EMBL" id="MK500334">
    <property type="protein sequence ID" value="QBK86337.1"/>
    <property type="molecule type" value="Genomic_DNA"/>
</dbReference>
<name>A0A481YTS6_9VIRU</name>
<feature type="transmembrane region" description="Helical" evidence="1">
    <location>
        <begin position="7"/>
        <end position="27"/>
    </location>
</feature>
<feature type="transmembrane region" description="Helical" evidence="1">
    <location>
        <begin position="47"/>
        <end position="64"/>
    </location>
</feature>
<organism evidence="2">
    <name type="scientific">Marseillevirus LCMAC102</name>
    <dbReference type="NCBI Taxonomy" id="2506603"/>
    <lineage>
        <taxon>Viruses</taxon>
        <taxon>Varidnaviria</taxon>
        <taxon>Bamfordvirae</taxon>
        <taxon>Nucleocytoviricota</taxon>
        <taxon>Megaviricetes</taxon>
        <taxon>Pimascovirales</taxon>
        <taxon>Pimascovirales incertae sedis</taxon>
        <taxon>Marseilleviridae</taxon>
    </lineage>
</organism>
<keyword evidence="1" id="KW-1133">Transmembrane helix</keyword>
<keyword evidence="1" id="KW-0472">Membrane</keyword>
<gene>
    <name evidence="2" type="ORF">LCMAC102_01320</name>
</gene>